<feature type="compositionally biased region" description="Basic and acidic residues" evidence="1">
    <location>
        <begin position="703"/>
        <end position="725"/>
    </location>
</feature>
<feature type="region of interest" description="Disordered" evidence="1">
    <location>
        <begin position="500"/>
        <end position="634"/>
    </location>
</feature>
<gene>
    <name evidence="2" type="ORF">LTR62_000582</name>
</gene>
<dbReference type="Proteomes" id="UP001310890">
    <property type="component" value="Unassembled WGS sequence"/>
</dbReference>
<organism evidence="2 3">
    <name type="scientific">Meristemomyces frigidus</name>
    <dbReference type="NCBI Taxonomy" id="1508187"/>
    <lineage>
        <taxon>Eukaryota</taxon>
        <taxon>Fungi</taxon>
        <taxon>Dikarya</taxon>
        <taxon>Ascomycota</taxon>
        <taxon>Pezizomycotina</taxon>
        <taxon>Dothideomycetes</taxon>
        <taxon>Dothideomycetidae</taxon>
        <taxon>Mycosphaerellales</taxon>
        <taxon>Teratosphaeriaceae</taxon>
        <taxon>Meristemomyces</taxon>
    </lineage>
</organism>
<feature type="region of interest" description="Disordered" evidence="1">
    <location>
        <begin position="214"/>
        <end position="251"/>
    </location>
</feature>
<feature type="region of interest" description="Disordered" evidence="1">
    <location>
        <begin position="390"/>
        <end position="428"/>
    </location>
</feature>
<dbReference type="EMBL" id="JAVRRL010000103">
    <property type="protein sequence ID" value="KAK5107872.1"/>
    <property type="molecule type" value="Genomic_DNA"/>
</dbReference>
<sequence length="725" mass="77681">MPSPERMPTAQPMEPLPVNDPARPSALAIRRNKQPDPIDPPASPLAVKAKYDPQSIEETANDLFGSSESNPSPGLLAMQIPNNIEDLFSPPPPKNTTPASANEIVDLTADTPLTSAHILEILQTKAPELVGQWRQDHDLALSLFEELKGEQENSRLLREMQYTPLPESKAIPRRMRWSFVGSESSVAPESLRPLGLRFHSRSAVAASPEWSALRTPSLAASSPRTPSLHADSPGSLPSVTGPRVRGQGSTRQQRVEAELQLLEVKVKLRLFPAMTLLARYTAAAQSPKSSRTPQVVRQQLDAQGLDYAYHTARSAWYMARSRGKTEHGQGLMGLCEYYIGLCMLARAQSRGRDPEEAVRWFAKAATNAGPVFPLEAEWARKAREAIIKAWRPESGMTGSAGGSRPGTAGSTGTRPDTGVSEVPSKSSGFSWTSLLFKPRPLNTGEQSPSAISPPFRYLNADRENAVVSPRSHPDTSGGWSPGSGVEPSQRVLRIVGSGGKTRIPLFSSMGSGSDIEAVRAEPPESREDEGGLGGLQIANASVTTGSSSSRRMSEKPTPLKDFTIEVRESGSPRSRSPAHSPGSELRPPITSPSAPKSVSFSPTTSDPPSDFPAPTPSPTSNPTSPSTKRKSLAFSSLTPVLENLTESLSALTTPQVSPTTSIGGSASLAVRRMSRTLSAIAIGGVQRRDDQRSAEEGYSPFRRSFDDDGEAEKGGSGRGRGEDMV</sequence>
<feature type="compositionally biased region" description="Low complexity" evidence="1">
    <location>
        <begin position="597"/>
        <end position="608"/>
    </location>
</feature>
<accession>A0AAN7TA28</accession>
<feature type="compositionally biased region" description="Basic and acidic residues" evidence="1">
    <location>
        <begin position="551"/>
        <end position="570"/>
    </location>
</feature>
<proteinExistence type="predicted"/>
<reference evidence="2" key="1">
    <citation type="submission" date="2023-08" db="EMBL/GenBank/DDBJ databases">
        <title>Black Yeasts Isolated from many extreme environments.</title>
        <authorList>
            <person name="Coleine C."/>
            <person name="Stajich J.E."/>
            <person name="Selbmann L."/>
        </authorList>
    </citation>
    <scope>NUCLEOTIDE SEQUENCE</scope>
    <source>
        <strain evidence="2">CCFEE 5401</strain>
    </source>
</reference>
<name>A0AAN7TA28_9PEZI</name>
<evidence type="ECO:0000313" key="3">
    <source>
        <dbReference type="Proteomes" id="UP001310890"/>
    </source>
</evidence>
<evidence type="ECO:0000256" key="1">
    <source>
        <dbReference type="SAM" id="MobiDB-lite"/>
    </source>
</evidence>
<feature type="region of interest" description="Disordered" evidence="1">
    <location>
        <begin position="1"/>
        <end position="57"/>
    </location>
</feature>
<protein>
    <submittedName>
        <fullName evidence="2">Uncharacterized protein</fullName>
    </submittedName>
</protein>
<feature type="region of interest" description="Disordered" evidence="1">
    <location>
        <begin position="685"/>
        <end position="725"/>
    </location>
</feature>
<feature type="compositionally biased region" description="Pro residues" evidence="1">
    <location>
        <begin position="609"/>
        <end position="619"/>
    </location>
</feature>
<dbReference type="AlphaFoldDB" id="A0AAN7TA28"/>
<feature type="compositionally biased region" description="Basic and acidic residues" evidence="1">
    <location>
        <begin position="686"/>
        <end position="695"/>
    </location>
</feature>
<comment type="caution">
    <text evidence="2">The sequence shown here is derived from an EMBL/GenBank/DDBJ whole genome shotgun (WGS) entry which is preliminary data.</text>
</comment>
<feature type="compositionally biased region" description="Basic and acidic residues" evidence="1">
    <location>
        <begin position="516"/>
        <end position="529"/>
    </location>
</feature>
<feature type="region of interest" description="Disordered" evidence="1">
    <location>
        <begin position="467"/>
        <end position="486"/>
    </location>
</feature>
<feature type="compositionally biased region" description="Polar residues" evidence="1">
    <location>
        <begin position="538"/>
        <end position="550"/>
    </location>
</feature>
<evidence type="ECO:0000313" key="2">
    <source>
        <dbReference type="EMBL" id="KAK5107872.1"/>
    </source>
</evidence>